<sequence>MQKPTKLIPLQPREKPAACGKTERRGHSINSFGEEPSKNDCTELHIFEGGSKTLQRYSEPLYGDSSGPLLLLMEDNAHQHRESLVSETEDITRTDCPVYHLT</sequence>
<reference evidence="2 3" key="1">
    <citation type="submission" date="2021-06" db="EMBL/GenBank/DDBJ databases">
        <title>Caerostris extrusa draft genome.</title>
        <authorList>
            <person name="Kono N."/>
            <person name="Arakawa K."/>
        </authorList>
    </citation>
    <scope>NUCLEOTIDE SEQUENCE [LARGE SCALE GENOMIC DNA]</scope>
</reference>
<protein>
    <submittedName>
        <fullName evidence="2">Uncharacterized protein</fullName>
    </submittedName>
</protein>
<name>A0AAV4YE02_CAEEX</name>
<gene>
    <name evidence="2" type="ORF">CEXT_786561</name>
</gene>
<evidence type="ECO:0000313" key="3">
    <source>
        <dbReference type="Proteomes" id="UP001054945"/>
    </source>
</evidence>
<feature type="compositionally biased region" description="Basic and acidic residues" evidence="1">
    <location>
        <begin position="12"/>
        <end position="26"/>
    </location>
</feature>
<organism evidence="2 3">
    <name type="scientific">Caerostris extrusa</name>
    <name type="common">Bark spider</name>
    <name type="synonym">Caerostris bankana</name>
    <dbReference type="NCBI Taxonomy" id="172846"/>
    <lineage>
        <taxon>Eukaryota</taxon>
        <taxon>Metazoa</taxon>
        <taxon>Ecdysozoa</taxon>
        <taxon>Arthropoda</taxon>
        <taxon>Chelicerata</taxon>
        <taxon>Arachnida</taxon>
        <taxon>Araneae</taxon>
        <taxon>Araneomorphae</taxon>
        <taxon>Entelegynae</taxon>
        <taxon>Araneoidea</taxon>
        <taxon>Araneidae</taxon>
        <taxon>Caerostris</taxon>
    </lineage>
</organism>
<evidence type="ECO:0000256" key="1">
    <source>
        <dbReference type="SAM" id="MobiDB-lite"/>
    </source>
</evidence>
<keyword evidence="3" id="KW-1185">Reference proteome</keyword>
<dbReference type="AlphaFoldDB" id="A0AAV4YE02"/>
<accession>A0AAV4YE02</accession>
<comment type="caution">
    <text evidence="2">The sequence shown here is derived from an EMBL/GenBank/DDBJ whole genome shotgun (WGS) entry which is preliminary data.</text>
</comment>
<feature type="region of interest" description="Disordered" evidence="1">
    <location>
        <begin position="1"/>
        <end position="36"/>
    </location>
</feature>
<evidence type="ECO:0000313" key="2">
    <source>
        <dbReference type="EMBL" id="GIZ04236.1"/>
    </source>
</evidence>
<dbReference type="EMBL" id="BPLR01019054">
    <property type="protein sequence ID" value="GIZ04236.1"/>
    <property type="molecule type" value="Genomic_DNA"/>
</dbReference>
<proteinExistence type="predicted"/>
<dbReference type="Proteomes" id="UP001054945">
    <property type="component" value="Unassembled WGS sequence"/>
</dbReference>